<evidence type="ECO:0000256" key="4">
    <source>
        <dbReference type="ARBA" id="ARBA00022692"/>
    </source>
</evidence>
<dbReference type="GO" id="GO:0008233">
    <property type="term" value="F:peptidase activity"/>
    <property type="evidence" value="ECO:0007669"/>
    <property type="project" value="UniProtKB-KW"/>
</dbReference>
<keyword evidence="8" id="KW-0645">Protease</keyword>
<dbReference type="PANTHER" id="PTHR23291:SF115">
    <property type="entry name" value="MODULATOR OF FTSH PROTEASE YCCA"/>
    <property type="match status" value="1"/>
</dbReference>
<comment type="similarity">
    <text evidence="2 7">Belongs to the BI1 family.</text>
</comment>
<reference evidence="9" key="1">
    <citation type="submission" date="2016-11" db="EMBL/GenBank/DDBJ databases">
        <authorList>
            <person name="Varghese N."/>
            <person name="Submissions S."/>
        </authorList>
    </citation>
    <scope>NUCLEOTIDE SEQUENCE [LARGE SCALE GENOMIC DNA]</scope>
    <source>
        <strain evidence="9">DSM 16579</strain>
    </source>
</reference>
<dbReference type="EMBL" id="FQVF01000018">
    <property type="protein sequence ID" value="SHG23417.1"/>
    <property type="molecule type" value="Genomic_DNA"/>
</dbReference>
<evidence type="ECO:0000313" key="9">
    <source>
        <dbReference type="Proteomes" id="UP000184517"/>
    </source>
</evidence>
<dbReference type="OrthoDB" id="9813298at2"/>
<organism evidence="8 9">
    <name type="scientific">Marinomonas polaris DSM 16579</name>
    <dbReference type="NCBI Taxonomy" id="1122206"/>
    <lineage>
        <taxon>Bacteria</taxon>
        <taxon>Pseudomonadati</taxon>
        <taxon>Pseudomonadota</taxon>
        <taxon>Gammaproteobacteria</taxon>
        <taxon>Oceanospirillales</taxon>
        <taxon>Oceanospirillaceae</taxon>
        <taxon>Marinomonas</taxon>
    </lineage>
</organism>
<dbReference type="STRING" id="1122206.SAMN02745753_03518"/>
<dbReference type="Proteomes" id="UP000184517">
    <property type="component" value="Unassembled WGS sequence"/>
</dbReference>
<keyword evidence="6 7" id="KW-0472">Membrane</keyword>
<dbReference type="PANTHER" id="PTHR23291">
    <property type="entry name" value="BAX INHIBITOR-RELATED"/>
    <property type="match status" value="1"/>
</dbReference>
<feature type="transmembrane region" description="Helical" evidence="7">
    <location>
        <begin position="21"/>
        <end position="43"/>
    </location>
</feature>
<dbReference type="GO" id="GO:0005886">
    <property type="term" value="C:plasma membrane"/>
    <property type="evidence" value="ECO:0007669"/>
    <property type="project" value="UniProtKB-SubCell"/>
</dbReference>
<evidence type="ECO:0000256" key="2">
    <source>
        <dbReference type="ARBA" id="ARBA00010350"/>
    </source>
</evidence>
<feature type="transmembrane region" description="Helical" evidence="7">
    <location>
        <begin position="72"/>
        <end position="92"/>
    </location>
</feature>
<evidence type="ECO:0000256" key="5">
    <source>
        <dbReference type="ARBA" id="ARBA00022989"/>
    </source>
</evidence>
<comment type="subcellular location">
    <subcellularLocation>
        <location evidence="1">Cell membrane</location>
        <topology evidence="1">Multi-pass membrane protein</topology>
    </subcellularLocation>
</comment>
<sequence>MRYTEALSTHSSQAANKTLRNTYGLLSLTLLFSAFTAGMSMAFNLPHPGLIITLVGFYGLLFLTHKFKNSSAGLLCVFALTGFMGITLGPILSMYMNMPGGGSLIMSALGITGLSFLGLSAYALISKKDFSFLNGFITVGFFVLLFAVIAGIFIKMPALQIFISAGFALFSAAVILLQTSQIVRGGETNYIVATVTLYVSLYNMFLSVLSLLGMSRD</sequence>
<evidence type="ECO:0000256" key="1">
    <source>
        <dbReference type="ARBA" id="ARBA00004651"/>
    </source>
</evidence>
<evidence type="ECO:0000256" key="3">
    <source>
        <dbReference type="ARBA" id="ARBA00022475"/>
    </source>
</evidence>
<keyword evidence="5 7" id="KW-1133">Transmembrane helix</keyword>
<protein>
    <submittedName>
        <fullName evidence="8">Modulator of FtsH protease</fullName>
    </submittedName>
</protein>
<keyword evidence="3" id="KW-1003">Cell membrane</keyword>
<proteinExistence type="inferred from homology"/>
<evidence type="ECO:0000256" key="7">
    <source>
        <dbReference type="RuleBase" id="RU004379"/>
    </source>
</evidence>
<feature type="transmembrane region" description="Helical" evidence="7">
    <location>
        <begin position="49"/>
        <end position="65"/>
    </location>
</feature>
<dbReference type="Pfam" id="PF01027">
    <property type="entry name" value="Bax1-I"/>
    <property type="match status" value="1"/>
</dbReference>
<keyword evidence="9" id="KW-1185">Reference proteome</keyword>
<accession>A0A1M5I5F7</accession>
<feature type="transmembrane region" description="Helical" evidence="7">
    <location>
        <begin position="189"/>
        <end position="212"/>
    </location>
</feature>
<feature type="transmembrane region" description="Helical" evidence="7">
    <location>
        <begin position="159"/>
        <end position="177"/>
    </location>
</feature>
<keyword evidence="4 7" id="KW-0812">Transmembrane</keyword>
<keyword evidence="8" id="KW-0378">Hydrolase</keyword>
<feature type="transmembrane region" description="Helical" evidence="7">
    <location>
        <begin position="132"/>
        <end position="153"/>
    </location>
</feature>
<evidence type="ECO:0000256" key="6">
    <source>
        <dbReference type="ARBA" id="ARBA00023136"/>
    </source>
</evidence>
<name>A0A1M5I5F7_9GAMM</name>
<evidence type="ECO:0000313" key="8">
    <source>
        <dbReference type="EMBL" id="SHG23417.1"/>
    </source>
</evidence>
<dbReference type="CDD" id="cd10433">
    <property type="entry name" value="YccA_like"/>
    <property type="match status" value="1"/>
</dbReference>
<dbReference type="AlphaFoldDB" id="A0A1M5I5F7"/>
<dbReference type="InterPro" id="IPR006214">
    <property type="entry name" value="Bax_inhibitor_1-related"/>
</dbReference>
<dbReference type="RefSeq" id="WP_072840968.1">
    <property type="nucleotide sequence ID" value="NZ_FQVF01000018.1"/>
</dbReference>
<dbReference type="GO" id="GO:0006508">
    <property type="term" value="P:proteolysis"/>
    <property type="evidence" value="ECO:0007669"/>
    <property type="project" value="UniProtKB-KW"/>
</dbReference>
<gene>
    <name evidence="8" type="ORF">SAMN02745753_03518</name>
</gene>
<feature type="transmembrane region" description="Helical" evidence="7">
    <location>
        <begin position="104"/>
        <end position="125"/>
    </location>
</feature>